<keyword evidence="15" id="KW-1185">Reference proteome</keyword>
<evidence type="ECO:0000256" key="8">
    <source>
        <dbReference type="ARBA" id="ARBA00023186"/>
    </source>
</evidence>
<keyword evidence="10" id="KW-0131">Cell cycle</keyword>
<dbReference type="Proteomes" id="UP001320544">
    <property type="component" value="Chromosome"/>
</dbReference>
<evidence type="ECO:0000256" key="11">
    <source>
        <dbReference type="ARBA" id="ARBA00029986"/>
    </source>
</evidence>
<dbReference type="InterPro" id="IPR037041">
    <property type="entry name" value="Trigger_fac_C_sf"/>
</dbReference>
<feature type="domain" description="Trigger factor C-terminal" evidence="13">
    <location>
        <begin position="274"/>
        <end position="429"/>
    </location>
</feature>
<evidence type="ECO:0000313" key="15">
    <source>
        <dbReference type="Proteomes" id="UP001320544"/>
    </source>
</evidence>
<comment type="catalytic activity">
    <reaction evidence="1">
        <text>[protein]-peptidylproline (omega=180) = [protein]-peptidylproline (omega=0)</text>
        <dbReference type="Rhea" id="RHEA:16237"/>
        <dbReference type="Rhea" id="RHEA-COMP:10747"/>
        <dbReference type="Rhea" id="RHEA-COMP:10748"/>
        <dbReference type="ChEBI" id="CHEBI:83833"/>
        <dbReference type="ChEBI" id="CHEBI:83834"/>
        <dbReference type="EC" id="5.2.1.8"/>
    </reaction>
</comment>
<accession>A0ABM7WI43</accession>
<evidence type="ECO:0000256" key="10">
    <source>
        <dbReference type="ARBA" id="ARBA00023306"/>
    </source>
</evidence>
<dbReference type="InterPro" id="IPR008881">
    <property type="entry name" value="Trigger_fac_ribosome-bd_bac"/>
</dbReference>
<dbReference type="InterPro" id="IPR005215">
    <property type="entry name" value="Trig_fac"/>
</dbReference>
<proteinExistence type="inferred from homology"/>
<dbReference type="Pfam" id="PF05697">
    <property type="entry name" value="Trigger_N"/>
    <property type="match status" value="1"/>
</dbReference>
<dbReference type="Pfam" id="PF05698">
    <property type="entry name" value="Trigger_C"/>
    <property type="match status" value="1"/>
</dbReference>
<keyword evidence="7" id="KW-0697">Rotamase</keyword>
<dbReference type="EMBL" id="AP025564">
    <property type="protein sequence ID" value="BDE95928.1"/>
    <property type="molecule type" value="Genomic_DNA"/>
</dbReference>
<keyword evidence="6" id="KW-0132">Cell division</keyword>
<dbReference type="InterPro" id="IPR027304">
    <property type="entry name" value="Trigger_fact/SurA_dom_sf"/>
</dbReference>
<keyword evidence="9" id="KW-0413">Isomerase</keyword>
<dbReference type="SUPFAM" id="SSF109998">
    <property type="entry name" value="Triger factor/SurA peptide-binding domain-like"/>
    <property type="match status" value="1"/>
</dbReference>
<organism evidence="14 15">
    <name type="scientific">Raoultibacter timonensis</name>
    <dbReference type="NCBI Taxonomy" id="1907662"/>
    <lineage>
        <taxon>Bacteria</taxon>
        <taxon>Bacillati</taxon>
        <taxon>Actinomycetota</taxon>
        <taxon>Coriobacteriia</taxon>
        <taxon>Eggerthellales</taxon>
        <taxon>Eggerthellaceae</taxon>
        <taxon>Raoultibacter</taxon>
    </lineage>
</organism>
<keyword evidence="8" id="KW-0143">Chaperone</keyword>
<dbReference type="RefSeq" id="WP_244412181.1">
    <property type="nucleotide sequence ID" value="NZ_AP025564.1"/>
</dbReference>
<feature type="domain" description="Trigger factor ribosome-binding bacterial" evidence="12">
    <location>
        <begin position="12"/>
        <end position="152"/>
    </location>
</feature>
<evidence type="ECO:0000256" key="1">
    <source>
        <dbReference type="ARBA" id="ARBA00000971"/>
    </source>
</evidence>
<name>A0ABM7WI43_9ACTN</name>
<evidence type="ECO:0000256" key="6">
    <source>
        <dbReference type="ARBA" id="ARBA00022618"/>
    </source>
</evidence>
<protein>
    <recommendedName>
        <fullName evidence="5">Trigger factor</fullName>
        <ecNumber evidence="4">5.2.1.8</ecNumber>
    </recommendedName>
    <alternativeName>
        <fullName evidence="11">PPIase</fullName>
    </alternativeName>
</protein>
<evidence type="ECO:0000259" key="12">
    <source>
        <dbReference type="Pfam" id="PF05697"/>
    </source>
</evidence>
<evidence type="ECO:0000256" key="3">
    <source>
        <dbReference type="ARBA" id="ARBA00005464"/>
    </source>
</evidence>
<reference evidence="14 15" key="1">
    <citation type="submission" date="2022-01" db="EMBL/GenBank/DDBJ databases">
        <title>Novel bile acid biosynthetic pathways are enriched in the microbiome of centenarians.</title>
        <authorList>
            <person name="Sato Y."/>
            <person name="Atarashi K."/>
            <person name="Plichta R.D."/>
            <person name="Arai Y."/>
            <person name="Sasajima S."/>
            <person name="Kearney M.S."/>
            <person name="Suda W."/>
            <person name="Takeshita K."/>
            <person name="Sasaki T."/>
            <person name="Okamoto S."/>
            <person name="Skelly N.A."/>
            <person name="Okamura Y."/>
            <person name="Vlamakis H."/>
            <person name="Li Y."/>
            <person name="Tanoue T."/>
            <person name="Takei H."/>
            <person name="Nittono H."/>
            <person name="Narushima S."/>
            <person name="Irie J."/>
            <person name="Itoh H."/>
            <person name="Moriya K."/>
            <person name="Sugiura Y."/>
            <person name="Suematsu M."/>
            <person name="Moritoki N."/>
            <person name="Shibata S."/>
            <person name="Littman R.D."/>
            <person name="Fischbach A.M."/>
            <person name="Uwamino Y."/>
            <person name="Inoue T."/>
            <person name="Honda A."/>
            <person name="Hattori M."/>
            <person name="Murai T."/>
            <person name="Xavier J.R."/>
            <person name="Hirose N."/>
            <person name="Honda K."/>
        </authorList>
    </citation>
    <scope>NUCLEOTIDE SEQUENCE [LARGE SCALE GENOMIC DNA]</scope>
    <source>
        <strain evidence="14 15">CE91-St30</strain>
    </source>
</reference>
<dbReference type="InterPro" id="IPR046357">
    <property type="entry name" value="PPIase_dom_sf"/>
</dbReference>
<dbReference type="Gene3D" id="1.10.3120.10">
    <property type="entry name" value="Trigger factor, C-terminal domain"/>
    <property type="match status" value="1"/>
</dbReference>
<comment type="subcellular location">
    <subcellularLocation>
        <location evidence="2">Cytoplasm</location>
    </subcellularLocation>
</comment>
<evidence type="ECO:0000256" key="2">
    <source>
        <dbReference type="ARBA" id="ARBA00004496"/>
    </source>
</evidence>
<evidence type="ECO:0000313" key="14">
    <source>
        <dbReference type="EMBL" id="BDE95928.1"/>
    </source>
</evidence>
<evidence type="ECO:0000256" key="4">
    <source>
        <dbReference type="ARBA" id="ARBA00013194"/>
    </source>
</evidence>
<dbReference type="InterPro" id="IPR008880">
    <property type="entry name" value="Trigger_fac_C"/>
</dbReference>
<evidence type="ECO:0000259" key="13">
    <source>
        <dbReference type="Pfam" id="PF05698"/>
    </source>
</evidence>
<sequence>MVQAGFTKLAAEEKDGGQRIEVAIEVEASRVDELLDEFYRLMARVRGIDAMAKDRTSLASGLEEALGAEEVQAASRDFLLNRLTTEAVRELGIDTVLAPGVHADEPPAFGCPFSFAANLTPRPELSLLDAGPVRIQRPVVAVEESDIDAQIAYSAQQCAEFQRADHEDVRKGDFALMDVDMLKNDEPCKSLSGLRRRVEISEGLVPRGFVDNVCGMAVGEERAFAFDVADGSADGGRDRYEASVRLYEVQQRVVPVVDDEWVERVLPQFGDLGGFRSHIRADLEQQRGKVERQELVLRVRSALEKRLVGTIPDEMYQEAKDSLMASTLDSIDAKGMTLEEYCDEHGTTKDAFAMHVFMQAAETLRQNLALDALARERGIEETDDEIAAAKAELPQALAKLSDEEFERRGFRASLGESIRRKKALSWLMETMIVEN</sequence>
<evidence type="ECO:0000256" key="9">
    <source>
        <dbReference type="ARBA" id="ARBA00023235"/>
    </source>
</evidence>
<dbReference type="Gene3D" id="3.10.50.40">
    <property type="match status" value="1"/>
</dbReference>
<evidence type="ECO:0000256" key="5">
    <source>
        <dbReference type="ARBA" id="ARBA00016902"/>
    </source>
</evidence>
<comment type="similarity">
    <text evidence="3">Belongs to the FKBP-type PPIase family. Tig subfamily.</text>
</comment>
<dbReference type="EC" id="5.2.1.8" evidence="4"/>
<dbReference type="PIRSF" id="PIRSF003095">
    <property type="entry name" value="Trigger_factor"/>
    <property type="match status" value="1"/>
</dbReference>
<evidence type="ECO:0000256" key="7">
    <source>
        <dbReference type="ARBA" id="ARBA00023110"/>
    </source>
</evidence>
<gene>
    <name evidence="14" type="primary">tig_3</name>
    <name evidence="14" type="ORF">CE91St30_12610</name>
</gene>